<feature type="compositionally biased region" description="Basic residues" evidence="1">
    <location>
        <begin position="191"/>
        <end position="201"/>
    </location>
</feature>
<dbReference type="PANTHER" id="PTHR22045:SF6">
    <property type="entry name" value="PROLINE AND SERINE-RICH PROTEIN 3"/>
    <property type="match status" value="1"/>
</dbReference>
<dbReference type="InterPro" id="IPR037646">
    <property type="entry name" value="PROSER3"/>
</dbReference>
<evidence type="ECO:0000313" key="3">
    <source>
        <dbReference type="Proteomes" id="UP001159427"/>
    </source>
</evidence>
<feature type="compositionally biased region" description="Basic and acidic residues" evidence="1">
    <location>
        <begin position="52"/>
        <end position="64"/>
    </location>
</feature>
<evidence type="ECO:0000256" key="1">
    <source>
        <dbReference type="SAM" id="MobiDB-lite"/>
    </source>
</evidence>
<reference evidence="2 3" key="1">
    <citation type="submission" date="2022-05" db="EMBL/GenBank/DDBJ databases">
        <authorList>
            <consortium name="Genoscope - CEA"/>
            <person name="William W."/>
        </authorList>
    </citation>
    <scope>NUCLEOTIDE SEQUENCE [LARGE SCALE GENOMIC DNA]</scope>
</reference>
<name>A0ABN8SZ47_9CNID</name>
<feature type="compositionally biased region" description="Polar residues" evidence="1">
    <location>
        <begin position="102"/>
        <end position="114"/>
    </location>
</feature>
<feature type="region of interest" description="Disordered" evidence="1">
    <location>
        <begin position="518"/>
        <end position="616"/>
    </location>
</feature>
<evidence type="ECO:0000313" key="2">
    <source>
        <dbReference type="EMBL" id="CAH3195716.1"/>
    </source>
</evidence>
<feature type="non-terminal residue" evidence="2">
    <location>
        <position position="1"/>
    </location>
</feature>
<feature type="region of interest" description="Disordered" evidence="1">
    <location>
        <begin position="52"/>
        <end position="119"/>
    </location>
</feature>
<feature type="region of interest" description="Disordered" evidence="1">
    <location>
        <begin position="239"/>
        <end position="300"/>
    </location>
</feature>
<dbReference type="PANTHER" id="PTHR22045">
    <property type="entry name" value="PROLINE AND SERINE-RICH PROTEIN 3"/>
    <property type="match status" value="1"/>
</dbReference>
<sequence>RGDPFEVEPFPKTFYYPSQQRELSEGQRKICLSPGRKKEDLVISPADKKFLQKTNDMKIHEIPTRENGTTDPDHSSSSKFDESWPSTERAMVSTPEAEINISEMSKTPSSTGSNLLLHPLPDSTLARYIHRFRNAPPSSRQARDRQYTDSGKGGEFWWLSEPSPPTSSTPNEGTPPERLLGPSPRPSLSPKQKRAAARRGKATVSPISALQSGSSPSKSSLDGLDPKTADLQQRAQTLLEKSESTLETSSSEVYRPTRKPKQGPLSSRTCTEVPSQHELPGTSMSGQSRPLQPRPAPPPEEDILYQWRLARKMERAQEKVMKWGPTWSSTVHSQPNIASQTTQPHILSSTDRVPPTFSQIGVGYQRPELQLPAHPVASRMPVRATGAPTRTQTTVAASGVVMTDNEVSPVISSPSGVTTMAQAPTSSGEVPSVVIATSSGTHDGVPSREQSRVVAADRTEDLGHMQEPVRMEWEQFVLADVPSHMHLSCDILPCPHQKSLIEKGSSDCRIPLSSPVVDSWAEESHTQVRDTNREHEKESTKTMESGDDRQNFGPPRARQNGLGDQTSHRKVEPPKLPGKRSTSPEITEQEKHRRREAGRERPKAKSETSLGPGPSDVLHAVIGQVVSERLFCTSTPHSSTSSLSGSEEFPQKIVREPKKSYHIHALEDENADLYGSSDNEFPDDKLLKMLRQRARRYREQLRQIDNLLNQHTPISSS</sequence>
<protein>
    <submittedName>
        <fullName evidence="2">Uncharacterized protein</fullName>
    </submittedName>
</protein>
<feature type="compositionally biased region" description="Polar residues" evidence="1">
    <location>
        <begin position="264"/>
        <end position="274"/>
    </location>
</feature>
<feature type="region of interest" description="Disordered" evidence="1">
    <location>
        <begin position="133"/>
        <end position="226"/>
    </location>
</feature>
<comment type="caution">
    <text evidence="2">The sequence shown here is derived from an EMBL/GenBank/DDBJ whole genome shotgun (WGS) entry which is preliminary data.</text>
</comment>
<feature type="compositionally biased region" description="Basic and acidic residues" evidence="1">
    <location>
        <begin position="522"/>
        <end position="550"/>
    </location>
</feature>
<gene>
    <name evidence="2" type="ORF">PEVE_00030851</name>
</gene>
<dbReference type="Proteomes" id="UP001159427">
    <property type="component" value="Unassembled WGS sequence"/>
</dbReference>
<accession>A0ABN8SZ47</accession>
<feature type="compositionally biased region" description="Basic and acidic residues" evidence="1">
    <location>
        <begin position="597"/>
        <end position="606"/>
    </location>
</feature>
<feature type="region of interest" description="Disordered" evidence="1">
    <location>
        <begin position="1"/>
        <end position="27"/>
    </location>
</feature>
<feature type="compositionally biased region" description="Basic and acidic residues" evidence="1">
    <location>
        <begin position="71"/>
        <end position="82"/>
    </location>
</feature>
<dbReference type="EMBL" id="CALNXI010004393">
    <property type="protein sequence ID" value="CAH3195716.1"/>
    <property type="molecule type" value="Genomic_DNA"/>
</dbReference>
<feature type="compositionally biased region" description="Low complexity" evidence="1">
    <location>
        <begin position="168"/>
        <end position="190"/>
    </location>
</feature>
<keyword evidence="3" id="KW-1185">Reference proteome</keyword>
<feature type="compositionally biased region" description="Low complexity" evidence="1">
    <location>
        <begin position="212"/>
        <end position="223"/>
    </location>
</feature>
<organism evidence="2 3">
    <name type="scientific">Porites evermanni</name>
    <dbReference type="NCBI Taxonomy" id="104178"/>
    <lineage>
        <taxon>Eukaryota</taxon>
        <taxon>Metazoa</taxon>
        <taxon>Cnidaria</taxon>
        <taxon>Anthozoa</taxon>
        <taxon>Hexacorallia</taxon>
        <taxon>Scleractinia</taxon>
        <taxon>Fungiina</taxon>
        <taxon>Poritidae</taxon>
        <taxon>Porites</taxon>
    </lineage>
</organism>
<proteinExistence type="predicted"/>